<keyword evidence="2" id="KW-1185">Reference proteome</keyword>
<gene>
    <name evidence="1" type="ORF">HQ43_00195</name>
</gene>
<sequence>MIVARKKRKENISEYILYMWQVEDILRALKLDTEAITSYVKNQYRLEEPLQSETLQWYLSLRDELIASGATAEGHLPQLSKLIEHLGSLHKALLEDPTQGIYSALFYKTLPHLVHLRTKQKSSKPVGEIETAYIAVYGYMTLRLKGDEVSPSTMEAIRQISLFLAMLADRFHAVEEGEISLSHFPTNA</sequence>
<evidence type="ECO:0000313" key="1">
    <source>
        <dbReference type="EMBL" id="KGN93597.1"/>
    </source>
</evidence>
<comment type="caution">
    <text evidence="1">The sequence shown here is derived from an EMBL/GenBank/DDBJ whole genome shotgun (WGS) entry which is preliminary data.</text>
</comment>
<dbReference type="EMBL" id="JQZV01000001">
    <property type="protein sequence ID" value="KGN93597.1"/>
    <property type="molecule type" value="Genomic_DNA"/>
</dbReference>
<protein>
    <recommendedName>
        <fullName evidence="3">DUF4924 domain-containing protein</fullName>
    </recommendedName>
</protein>
<reference evidence="1 2" key="1">
    <citation type="submission" date="2014-08" db="EMBL/GenBank/DDBJ databases">
        <title>Porphyromonas canoris strain:OH2762 Genome sequencing.</title>
        <authorList>
            <person name="Wallis C."/>
            <person name="Deusch O."/>
            <person name="O'Flynn C."/>
            <person name="Davis I."/>
            <person name="Jospin G."/>
            <person name="Darling A.E."/>
            <person name="Coil D.A."/>
            <person name="Alexiev A."/>
            <person name="Horsfall A."/>
            <person name="Kirkwood N."/>
            <person name="Harris S."/>
            <person name="Eisen J.A."/>
        </authorList>
    </citation>
    <scope>NUCLEOTIDE SEQUENCE [LARGE SCALE GENOMIC DNA]</scope>
    <source>
        <strain evidence="2">COT-108 OH2762</strain>
    </source>
</reference>
<accession>A0ABR4XN68</accession>
<name>A0ABR4XN68_9PORP</name>
<proteinExistence type="predicted"/>
<dbReference type="InterPro" id="IPR032574">
    <property type="entry name" value="DUF4924"/>
</dbReference>
<dbReference type="Proteomes" id="UP000030101">
    <property type="component" value="Unassembled WGS sequence"/>
</dbReference>
<dbReference type="Pfam" id="PF16271">
    <property type="entry name" value="DUF4924"/>
    <property type="match status" value="1"/>
</dbReference>
<organism evidence="1 2">
    <name type="scientific">Porphyromonas canoris</name>
    <dbReference type="NCBI Taxonomy" id="36875"/>
    <lineage>
        <taxon>Bacteria</taxon>
        <taxon>Pseudomonadati</taxon>
        <taxon>Bacteroidota</taxon>
        <taxon>Bacteroidia</taxon>
        <taxon>Bacteroidales</taxon>
        <taxon>Porphyromonadaceae</taxon>
        <taxon>Porphyromonas</taxon>
    </lineage>
</organism>
<evidence type="ECO:0000313" key="2">
    <source>
        <dbReference type="Proteomes" id="UP000030101"/>
    </source>
</evidence>
<evidence type="ECO:0008006" key="3">
    <source>
        <dbReference type="Google" id="ProtNLM"/>
    </source>
</evidence>
<dbReference type="RefSeq" id="WP_036788194.1">
    <property type="nucleotide sequence ID" value="NZ_JQZV01000001.1"/>
</dbReference>